<comment type="function">
    <text evidence="4">Required for mitochondrial cytochrome c oxidase (COX) assembly and respiration.</text>
</comment>
<evidence type="ECO:0000313" key="5">
    <source>
        <dbReference type="EMBL" id="KAI9260622.1"/>
    </source>
</evidence>
<evidence type="ECO:0000256" key="2">
    <source>
        <dbReference type="ARBA" id="ARBA00023128"/>
    </source>
</evidence>
<evidence type="ECO:0000256" key="1">
    <source>
        <dbReference type="ARBA" id="ARBA00007347"/>
    </source>
</evidence>
<keyword evidence="2 4" id="KW-0496">Mitochondrion</keyword>
<keyword evidence="4" id="KW-0999">Mitochondrion inner membrane</keyword>
<evidence type="ECO:0000313" key="6">
    <source>
        <dbReference type="Proteomes" id="UP001209540"/>
    </source>
</evidence>
<comment type="subcellular location">
    <subcellularLocation>
        <location evidence="4">Mitochondrion inner membrane</location>
    </subcellularLocation>
</comment>
<proteinExistence type="inferred from homology"/>
<accession>A0AAD5JYR6</accession>
<dbReference type="Proteomes" id="UP001209540">
    <property type="component" value="Unassembled WGS sequence"/>
</dbReference>
<sequence length="83" mass="9349">MHPPLAEHKHEGCLKAIQALDECHNSGFMNRFTGACNATKAQLDECLKEEFLVLRAENKAKAAAKRAKLEKIWKEMEEPPKSS</sequence>
<gene>
    <name evidence="5" type="ORF">BDA99DRAFT_560689</name>
</gene>
<protein>
    <recommendedName>
        <fullName evidence="4">COX assembly mitochondrial protein</fullName>
    </recommendedName>
</protein>
<reference evidence="5" key="2">
    <citation type="submission" date="2023-02" db="EMBL/GenBank/DDBJ databases">
        <authorList>
            <consortium name="DOE Joint Genome Institute"/>
            <person name="Mondo S.J."/>
            <person name="Chang Y."/>
            <person name="Wang Y."/>
            <person name="Ahrendt S."/>
            <person name="Andreopoulos W."/>
            <person name="Barry K."/>
            <person name="Beard J."/>
            <person name="Benny G.L."/>
            <person name="Blankenship S."/>
            <person name="Bonito G."/>
            <person name="Cuomo C."/>
            <person name="Desiro A."/>
            <person name="Gervers K.A."/>
            <person name="Hundley H."/>
            <person name="Kuo A."/>
            <person name="LaButti K."/>
            <person name="Lang B.F."/>
            <person name="Lipzen A."/>
            <person name="O'Donnell K."/>
            <person name="Pangilinan J."/>
            <person name="Reynolds N."/>
            <person name="Sandor L."/>
            <person name="Smith M.W."/>
            <person name="Tsang A."/>
            <person name="Grigoriev I.V."/>
            <person name="Stajich J.E."/>
            <person name="Spatafora J.W."/>
        </authorList>
    </citation>
    <scope>NUCLEOTIDE SEQUENCE</scope>
    <source>
        <strain evidence="5">RSA 2281</strain>
    </source>
</reference>
<dbReference type="EMBL" id="JAIXMP010000016">
    <property type="protein sequence ID" value="KAI9260622.1"/>
    <property type="molecule type" value="Genomic_DNA"/>
</dbReference>
<dbReference type="PANTHER" id="PTHR22977">
    <property type="entry name" value="COX ASSEMBLY MITOCHONDRIAL PROTEIN"/>
    <property type="match status" value="1"/>
</dbReference>
<keyword evidence="4" id="KW-0143">Chaperone</keyword>
<name>A0AAD5JYR6_9FUNG</name>
<dbReference type="AlphaFoldDB" id="A0AAD5JYR6"/>
<dbReference type="GO" id="GO:0005743">
    <property type="term" value="C:mitochondrial inner membrane"/>
    <property type="evidence" value="ECO:0007669"/>
    <property type="project" value="UniProtKB-SubCell"/>
</dbReference>
<reference evidence="5" key="1">
    <citation type="journal article" date="2022" name="IScience">
        <title>Evolution of zygomycete secretomes and the origins of terrestrial fungal ecologies.</title>
        <authorList>
            <person name="Chang Y."/>
            <person name="Wang Y."/>
            <person name="Mondo S."/>
            <person name="Ahrendt S."/>
            <person name="Andreopoulos W."/>
            <person name="Barry K."/>
            <person name="Beard J."/>
            <person name="Benny G.L."/>
            <person name="Blankenship S."/>
            <person name="Bonito G."/>
            <person name="Cuomo C."/>
            <person name="Desiro A."/>
            <person name="Gervers K.A."/>
            <person name="Hundley H."/>
            <person name="Kuo A."/>
            <person name="LaButti K."/>
            <person name="Lang B.F."/>
            <person name="Lipzen A."/>
            <person name="O'Donnell K."/>
            <person name="Pangilinan J."/>
            <person name="Reynolds N."/>
            <person name="Sandor L."/>
            <person name="Smith M.E."/>
            <person name="Tsang A."/>
            <person name="Grigoriev I.V."/>
            <person name="Stajich J.E."/>
            <person name="Spatafora J.W."/>
        </authorList>
    </citation>
    <scope>NUCLEOTIDE SEQUENCE</scope>
    <source>
        <strain evidence="5">RSA 2281</strain>
    </source>
</reference>
<keyword evidence="3" id="KW-1015">Disulfide bond</keyword>
<organism evidence="5 6">
    <name type="scientific">Phascolomyces articulosus</name>
    <dbReference type="NCBI Taxonomy" id="60185"/>
    <lineage>
        <taxon>Eukaryota</taxon>
        <taxon>Fungi</taxon>
        <taxon>Fungi incertae sedis</taxon>
        <taxon>Mucoromycota</taxon>
        <taxon>Mucoromycotina</taxon>
        <taxon>Mucoromycetes</taxon>
        <taxon>Mucorales</taxon>
        <taxon>Lichtheimiaceae</taxon>
        <taxon>Phascolomyces</taxon>
    </lineage>
</organism>
<keyword evidence="6" id="KW-1185">Reference proteome</keyword>
<dbReference type="InterPro" id="IPR013892">
    <property type="entry name" value="Cyt_c_biogenesis_Cmc1-like"/>
</dbReference>
<dbReference type="Pfam" id="PF08583">
    <property type="entry name" value="Cmc1"/>
    <property type="match status" value="1"/>
</dbReference>
<evidence type="ECO:0000256" key="3">
    <source>
        <dbReference type="ARBA" id="ARBA00023157"/>
    </source>
</evidence>
<comment type="similarity">
    <text evidence="1 4">Belongs to the CMC family.</text>
</comment>
<comment type="caution">
    <text evidence="5">The sequence shown here is derived from an EMBL/GenBank/DDBJ whole genome shotgun (WGS) entry which is preliminary data.</text>
</comment>
<dbReference type="PANTHER" id="PTHR22977:SF1">
    <property type="entry name" value="COX ASSEMBLY MITOCHONDRIAL PROTEIN 2 HOMOLOG"/>
    <property type="match status" value="1"/>
</dbReference>
<evidence type="ECO:0000256" key="4">
    <source>
        <dbReference type="RuleBase" id="RU364104"/>
    </source>
</evidence>
<keyword evidence="4" id="KW-0472">Membrane</keyword>